<keyword evidence="3" id="KW-0520">NAD</keyword>
<dbReference type="GO" id="GO:0006574">
    <property type="term" value="P:L-valine catabolic process"/>
    <property type="evidence" value="ECO:0007669"/>
    <property type="project" value="TreeGrafter"/>
</dbReference>
<dbReference type="InterPro" id="IPR010061">
    <property type="entry name" value="MeMal-semiAld_DH"/>
</dbReference>
<evidence type="ECO:0000313" key="5">
    <source>
        <dbReference type="EMBL" id="SCM73889.1"/>
    </source>
</evidence>
<proteinExistence type="predicted"/>
<dbReference type="PROSITE" id="PS00070">
    <property type="entry name" value="ALDEHYDE_DEHYDR_CYS"/>
    <property type="match status" value="1"/>
</dbReference>
<dbReference type="PANTHER" id="PTHR43866">
    <property type="entry name" value="MALONATE-SEMIALDEHYDE DEHYDROGENASE"/>
    <property type="match status" value="1"/>
</dbReference>
<protein>
    <recommendedName>
        <fullName evidence="1">methylmalonate-semialdehyde dehydrogenase (CoA acylating)</fullName>
        <ecNumber evidence="1">1.2.1.27</ecNumber>
    </recommendedName>
</protein>
<dbReference type="PANTHER" id="PTHR43866:SF4">
    <property type="entry name" value="MALONATE-SEMIALDEHYDE DEHYDROGENASE"/>
    <property type="match status" value="1"/>
</dbReference>
<dbReference type="AlphaFoldDB" id="A0A212L957"/>
<dbReference type="Gene3D" id="3.40.605.10">
    <property type="entry name" value="Aldehyde Dehydrogenase, Chain A, domain 1"/>
    <property type="match status" value="1"/>
</dbReference>
<evidence type="ECO:0000256" key="1">
    <source>
        <dbReference type="ARBA" id="ARBA00013048"/>
    </source>
</evidence>
<dbReference type="InterPro" id="IPR016162">
    <property type="entry name" value="Ald_DH_N"/>
</dbReference>
<dbReference type="GO" id="GO:0006210">
    <property type="term" value="P:thymine catabolic process"/>
    <property type="evidence" value="ECO:0007669"/>
    <property type="project" value="TreeGrafter"/>
</dbReference>
<organism evidence="5">
    <name type="scientific">uncultured Desulfovibrio sp</name>
    <dbReference type="NCBI Taxonomy" id="167968"/>
    <lineage>
        <taxon>Bacteria</taxon>
        <taxon>Pseudomonadati</taxon>
        <taxon>Thermodesulfobacteriota</taxon>
        <taxon>Desulfovibrionia</taxon>
        <taxon>Desulfovibrionales</taxon>
        <taxon>Desulfovibrionaceae</taxon>
        <taxon>Desulfovibrio</taxon>
        <taxon>environmental samples</taxon>
    </lineage>
</organism>
<dbReference type="GO" id="GO:0004491">
    <property type="term" value="F:methylmalonate-semialdehyde dehydrogenase (acylating, NAD) activity"/>
    <property type="evidence" value="ECO:0007669"/>
    <property type="project" value="UniProtKB-EC"/>
</dbReference>
<reference evidence="5" key="1">
    <citation type="submission" date="2016-08" db="EMBL/GenBank/DDBJ databases">
        <authorList>
            <person name="Seilhamer J.J."/>
        </authorList>
    </citation>
    <scope>NUCLEOTIDE SEQUENCE</scope>
    <source>
        <strain evidence="5">86-1</strain>
    </source>
</reference>
<dbReference type="RefSeq" id="WP_179980911.1">
    <property type="nucleotide sequence ID" value="NZ_LT608333.1"/>
</dbReference>
<evidence type="ECO:0000256" key="3">
    <source>
        <dbReference type="ARBA" id="ARBA00023027"/>
    </source>
</evidence>
<dbReference type="Gene3D" id="3.40.309.10">
    <property type="entry name" value="Aldehyde Dehydrogenase, Chain A, domain 2"/>
    <property type="match status" value="1"/>
</dbReference>
<gene>
    <name evidence="5" type="ORF">KL86DES1_21603</name>
</gene>
<accession>A0A212L957</accession>
<name>A0A212L957_9BACT</name>
<dbReference type="EMBL" id="FMJC01000002">
    <property type="protein sequence ID" value="SCM73889.1"/>
    <property type="molecule type" value="Genomic_DNA"/>
</dbReference>
<evidence type="ECO:0000259" key="4">
    <source>
        <dbReference type="Pfam" id="PF00171"/>
    </source>
</evidence>
<dbReference type="FunFam" id="3.40.309.10:FF:000002">
    <property type="entry name" value="Methylmalonate-semialdehyde dehydrogenase (Acylating)"/>
    <property type="match status" value="1"/>
</dbReference>
<dbReference type="InterPro" id="IPR016161">
    <property type="entry name" value="Ald_DH/histidinol_DH"/>
</dbReference>
<dbReference type="SUPFAM" id="SSF53720">
    <property type="entry name" value="ALDH-like"/>
    <property type="match status" value="1"/>
</dbReference>
<sequence length="509" mass="55073">MTQITIKNYINGQWQEETGAPTVPLYNPSTGEQISQVPQSGPETSKMAVDSAAAAYPGWRMLSIGRRVTYIYKMREAMLQRKEQLAQAIALDQAKHISEARGEVQRVVEILEAAACAPAMMQGQTLDYIATNISGKVVREPLGVFGGVAPFNFPALVFGWFVPYAIVAGNTFVFKPSTQSPYFMQIMGEIFTEIELPPGVVNIIHGNRDIPGSWYDDARISGICLVGSTPTAQKMAEGCARMCKRSMLLGGAKNMLVVMEDADLTVFRDNYLNSCYGSAGQRCLAGSLVAAVPEIYDKVVEVMVEAASTIKVGDAFDPDVYMGPLISRKAVDFVHTSLAAALAHGQGCALALDRRELDLPEKNKKGFFVGPIIVKDLTPCNPLFTTEVFGPIVGTIKIADMDDALDLIRRSEFGNGACIFTQSQFYAEKFSREADVGMVGVNVGICAPHPYIPFGGIKGSLLGVNKVQGREGFDFFTQNKVTTIRTIDPHAHAHGGAPASKFVRSCVAS</sequence>
<evidence type="ECO:0000256" key="2">
    <source>
        <dbReference type="ARBA" id="ARBA00023002"/>
    </source>
</evidence>
<dbReference type="Pfam" id="PF00171">
    <property type="entry name" value="Aldedh"/>
    <property type="match status" value="1"/>
</dbReference>
<feature type="domain" description="Aldehyde dehydrogenase" evidence="4">
    <location>
        <begin position="14"/>
        <end position="481"/>
    </location>
</feature>
<dbReference type="EC" id="1.2.1.27" evidence="1"/>
<keyword evidence="2" id="KW-0560">Oxidoreductase</keyword>
<dbReference type="InterPro" id="IPR016160">
    <property type="entry name" value="Ald_DH_CS_CYS"/>
</dbReference>
<dbReference type="InterPro" id="IPR015590">
    <property type="entry name" value="Aldehyde_DH_dom"/>
</dbReference>
<dbReference type="InterPro" id="IPR016163">
    <property type="entry name" value="Ald_DH_C"/>
</dbReference>